<accession>A0ABW2TR10</accession>
<feature type="chain" id="PRO_5047540899" evidence="1">
    <location>
        <begin position="21"/>
        <end position="356"/>
    </location>
</feature>
<dbReference type="EMBL" id="JBHTEY010000004">
    <property type="protein sequence ID" value="MFC7616220.1"/>
    <property type="molecule type" value="Genomic_DNA"/>
</dbReference>
<dbReference type="InterPro" id="IPR021109">
    <property type="entry name" value="Peptidase_aspartic_dom_sf"/>
</dbReference>
<evidence type="ECO:0000256" key="1">
    <source>
        <dbReference type="SAM" id="SignalP"/>
    </source>
</evidence>
<keyword evidence="3" id="KW-1185">Reference proteome</keyword>
<name>A0ABW2TR10_9PSEU</name>
<feature type="signal peptide" evidence="1">
    <location>
        <begin position="1"/>
        <end position="20"/>
    </location>
</feature>
<dbReference type="Proteomes" id="UP001596512">
    <property type="component" value="Unassembled WGS sequence"/>
</dbReference>
<reference evidence="3" key="1">
    <citation type="journal article" date="2019" name="Int. J. Syst. Evol. Microbiol.">
        <title>The Global Catalogue of Microorganisms (GCM) 10K type strain sequencing project: providing services to taxonomists for standard genome sequencing and annotation.</title>
        <authorList>
            <consortium name="The Broad Institute Genomics Platform"/>
            <consortium name="The Broad Institute Genome Sequencing Center for Infectious Disease"/>
            <person name="Wu L."/>
            <person name="Ma J."/>
        </authorList>
    </citation>
    <scope>NUCLEOTIDE SEQUENCE [LARGE SCALE GENOMIC DNA]</scope>
    <source>
        <strain evidence="3">JCM 17695</strain>
    </source>
</reference>
<dbReference type="PROSITE" id="PS51257">
    <property type="entry name" value="PROKAR_LIPOPROTEIN"/>
    <property type="match status" value="1"/>
</dbReference>
<evidence type="ECO:0000313" key="2">
    <source>
        <dbReference type="EMBL" id="MFC7616220.1"/>
    </source>
</evidence>
<dbReference type="SUPFAM" id="SSF50630">
    <property type="entry name" value="Acid proteases"/>
    <property type="match status" value="1"/>
</dbReference>
<comment type="caution">
    <text evidence="2">The sequence shown here is derived from an EMBL/GenBank/DDBJ whole genome shotgun (WGS) entry which is preliminary data.</text>
</comment>
<dbReference type="Pfam" id="PF11925">
    <property type="entry name" value="DUF3443"/>
    <property type="match status" value="1"/>
</dbReference>
<organism evidence="2 3">
    <name type="scientific">Actinokineospora soli</name>
    <dbReference type="NCBI Taxonomy" id="1048753"/>
    <lineage>
        <taxon>Bacteria</taxon>
        <taxon>Bacillati</taxon>
        <taxon>Actinomycetota</taxon>
        <taxon>Actinomycetes</taxon>
        <taxon>Pseudonocardiales</taxon>
        <taxon>Pseudonocardiaceae</taxon>
        <taxon>Actinokineospora</taxon>
    </lineage>
</organism>
<evidence type="ECO:0000313" key="3">
    <source>
        <dbReference type="Proteomes" id="UP001596512"/>
    </source>
</evidence>
<protein>
    <submittedName>
        <fullName evidence="2">DUF3443 family protein</fullName>
    </submittedName>
</protein>
<proteinExistence type="predicted"/>
<sequence length="356" mass="36305">MSRCGVVAAVAVLAAGIAGCGVDEAPAGSVVVPLTYLAPGAAGGALGEPRLAARVTVAGAVLHVLVDTGSTGLKVLASKVTGAVRKTGVRGTTSYLSGLRIDGDEARASVRLGAASADDVTVLLVDRLSCTPDQPRCEAAGGATPEEFGAVFDGIMGIGMALRSDGETGCCANPMSALTDNGSFVVHFDPVVPELWLNPPEDTIARFRTASLRVTGANGVQTYDPAPMRACVTVSDVIRDFCAPVVFDTGTPDLVLLAPKGALAPPRKLLDRDLLPTGGKRVTFAVADIWTWSFTGAPLGEGDLDDAMAVLGNLTSPPVVEIMPEADPLVLVGLPGFTSADVLYDLGGARIGLAER</sequence>
<dbReference type="InterPro" id="IPR021847">
    <property type="entry name" value="DUF3443"/>
</dbReference>
<keyword evidence="1" id="KW-0732">Signal</keyword>
<gene>
    <name evidence="2" type="ORF">ACFQV2_24840</name>
</gene>